<dbReference type="EMBL" id="JBIAMT010000001">
    <property type="protein sequence ID" value="MFF0495943.1"/>
    <property type="molecule type" value="Genomic_DNA"/>
</dbReference>
<accession>A0ABW6NXR4</accession>
<reference evidence="1 2" key="1">
    <citation type="submission" date="2024-10" db="EMBL/GenBank/DDBJ databases">
        <title>The Natural Products Discovery Center: Release of the First 8490 Sequenced Strains for Exploring Actinobacteria Biosynthetic Diversity.</title>
        <authorList>
            <person name="Kalkreuter E."/>
            <person name="Kautsar S.A."/>
            <person name="Yang D."/>
            <person name="Bader C.D."/>
            <person name="Teijaro C.N."/>
            <person name="Fluegel L."/>
            <person name="Davis C.M."/>
            <person name="Simpson J.R."/>
            <person name="Lauterbach L."/>
            <person name="Steele A.D."/>
            <person name="Gui C."/>
            <person name="Meng S."/>
            <person name="Li G."/>
            <person name="Viehrig K."/>
            <person name="Ye F."/>
            <person name="Su P."/>
            <person name="Kiefer A.F."/>
            <person name="Nichols A."/>
            <person name="Cepeda A.J."/>
            <person name="Yan W."/>
            <person name="Fan B."/>
            <person name="Jiang Y."/>
            <person name="Adhikari A."/>
            <person name="Zheng C.-J."/>
            <person name="Schuster L."/>
            <person name="Cowan T.M."/>
            <person name="Smanski M.J."/>
            <person name="Chevrette M.G."/>
            <person name="De Carvalho L.P.S."/>
            <person name="Shen B."/>
        </authorList>
    </citation>
    <scope>NUCLEOTIDE SEQUENCE [LARGE SCALE GENOMIC DNA]</scope>
    <source>
        <strain evidence="1 2">NPDC004119</strain>
    </source>
</reference>
<dbReference type="Pfam" id="PF12079">
    <property type="entry name" value="DUF3558"/>
    <property type="match status" value="1"/>
</dbReference>
<dbReference type="InterPro" id="IPR024520">
    <property type="entry name" value="DUF3558"/>
</dbReference>
<dbReference type="PROSITE" id="PS51257">
    <property type="entry name" value="PROKAR_LIPOPROTEIN"/>
    <property type="match status" value="1"/>
</dbReference>
<sequence length="189" mass="19061">MASWGKVARGITLGVGVVAVVAGCDSGGGSSHVTNSVSATATVAADVPAGFDACQLPQSLIQAEKLKNKGTDTHDGGGGTKWRGCIWVVSDGYSASIDSTNITLDMVRANKDFTVGQELSVAGRPALAYGPANQNNLQTHCILSVEVRGGSLEVSVNNPPNRSATGGEDSCAIATRLAAGIGPVIPANL</sequence>
<evidence type="ECO:0000313" key="2">
    <source>
        <dbReference type="Proteomes" id="UP001601442"/>
    </source>
</evidence>
<dbReference type="Proteomes" id="UP001601442">
    <property type="component" value="Unassembled WGS sequence"/>
</dbReference>
<protein>
    <submittedName>
        <fullName evidence="1">DUF3558 domain-containing protein</fullName>
    </submittedName>
</protein>
<name>A0ABW6NXR4_9NOCA</name>
<gene>
    <name evidence="1" type="ORF">ACFYU5_06030</name>
</gene>
<keyword evidence="2" id="KW-1185">Reference proteome</keyword>
<dbReference type="RefSeq" id="WP_387390499.1">
    <property type="nucleotide sequence ID" value="NZ_JBIAMT010000001.1"/>
</dbReference>
<comment type="caution">
    <text evidence="1">The sequence shown here is derived from an EMBL/GenBank/DDBJ whole genome shotgun (WGS) entry which is preliminary data.</text>
</comment>
<organism evidence="1 2">
    <name type="scientific">Nocardia aobensis</name>
    <dbReference type="NCBI Taxonomy" id="257277"/>
    <lineage>
        <taxon>Bacteria</taxon>
        <taxon>Bacillati</taxon>
        <taxon>Actinomycetota</taxon>
        <taxon>Actinomycetes</taxon>
        <taxon>Mycobacteriales</taxon>
        <taxon>Nocardiaceae</taxon>
        <taxon>Nocardia</taxon>
    </lineage>
</organism>
<evidence type="ECO:0000313" key="1">
    <source>
        <dbReference type="EMBL" id="MFF0495943.1"/>
    </source>
</evidence>
<proteinExistence type="predicted"/>